<reference evidence="2" key="1">
    <citation type="submission" date="2014-07" db="EMBL/GenBank/DDBJ databases">
        <title>Identification of a novel salt tolerance gene in wild soybean by whole-genome sequencing.</title>
        <authorList>
            <person name="Lam H.-M."/>
            <person name="Qi X."/>
            <person name="Li M.-W."/>
            <person name="Liu X."/>
            <person name="Xie M."/>
            <person name="Ni M."/>
            <person name="Xu X."/>
        </authorList>
    </citation>
    <scope>NUCLEOTIDE SEQUENCE [LARGE SCALE GENOMIC DNA]</scope>
    <source>
        <tissue evidence="2">Root</tissue>
    </source>
</reference>
<organism evidence="2">
    <name type="scientific">Glycine soja</name>
    <name type="common">Wild soybean</name>
    <dbReference type="NCBI Taxonomy" id="3848"/>
    <lineage>
        <taxon>Eukaryota</taxon>
        <taxon>Viridiplantae</taxon>
        <taxon>Streptophyta</taxon>
        <taxon>Embryophyta</taxon>
        <taxon>Tracheophyta</taxon>
        <taxon>Spermatophyta</taxon>
        <taxon>Magnoliopsida</taxon>
        <taxon>eudicotyledons</taxon>
        <taxon>Gunneridae</taxon>
        <taxon>Pentapetalae</taxon>
        <taxon>rosids</taxon>
        <taxon>fabids</taxon>
        <taxon>Fabales</taxon>
        <taxon>Fabaceae</taxon>
        <taxon>Papilionoideae</taxon>
        <taxon>50 kb inversion clade</taxon>
        <taxon>NPAAA clade</taxon>
        <taxon>indigoferoid/millettioid clade</taxon>
        <taxon>Phaseoleae</taxon>
        <taxon>Glycine</taxon>
        <taxon>Glycine subgen. Soja</taxon>
    </lineage>
</organism>
<evidence type="ECO:0000313" key="2">
    <source>
        <dbReference type="EMBL" id="KHN41583.1"/>
    </source>
</evidence>
<feature type="transmembrane region" description="Helical" evidence="1">
    <location>
        <begin position="21"/>
        <end position="42"/>
    </location>
</feature>
<keyword evidence="1" id="KW-1133">Transmembrane helix</keyword>
<dbReference type="EMBL" id="KN644941">
    <property type="protein sequence ID" value="KHN41583.1"/>
    <property type="molecule type" value="Genomic_DNA"/>
</dbReference>
<gene>
    <name evidence="2" type="ORF">glysoja_048469</name>
</gene>
<keyword evidence="1" id="KW-0472">Membrane</keyword>
<dbReference type="AlphaFoldDB" id="A0A0B2SA38"/>
<sequence>MCDGFRDDSPRIMKDIEKARCQVCWILSRIVMLACIMMSPSAQEILIKTWSSH</sequence>
<protein>
    <submittedName>
        <fullName evidence="2">Uncharacterized protein</fullName>
    </submittedName>
</protein>
<proteinExistence type="predicted"/>
<accession>A0A0B2SA38</accession>
<evidence type="ECO:0000256" key="1">
    <source>
        <dbReference type="SAM" id="Phobius"/>
    </source>
</evidence>
<dbReference type="Proteomes" id="UP000053555">
    <property type="component" value="Unassembled WGS sequence"/>
</dbReference>
<keyword evidence="1" id="KW-0812">Transmembrane</keyword>
<name>A0A0B2SA38_GLYSO</name>